<dbReference type="AlphaFoldDB" id="A0A9P3UKI5"/>
<sequence>MIPCHTKSGNKFPPAQLSNSSNGLARQPPQPSPSSPPNSHIPTIEKWLSSDSANGPHPQIVKPLWPFMVSGGIVLYLVARMQDQAIRSPQWRNDPRNPYAAQLAKESLH</sequence>
<keyword evidence="3" id="KW-1185">Reference proteome</keyword>
<dbReference type="InterPro" id="IPR006995">
    <property type="entry name" value="ATP_synth_F0_jsu"/>
</dbReference>
<dbReference type="GO" id="GO:0046933">
    <property type="term" value="F:proton-transporting ATP synthase activity, rotational mechanism"/>
    <property type="evidence" value="ECO:0007669"/>
    <property type="project" value="TreeGrafter"/>
</dbReference>
<evidence type="ECO:0000313" key="2">
    <source>
        <dbReference type="EMBL" id="GLB34510.1"/>
    </source>
</evidence>
<evidence type="ECO:0000313" key="3">
    <source>
        <dbReference type="Proteomes" id="UP001063166"/>
    </source>
</evidence>
<dbReference type="EMBL" id="BRPK01000002">
    <property type="protein sequence ID" value="GLB34510.1"/>
    <property type="molecule type" value="Genomic_DNA"/>
</dbReference>
<name>A0A9P3UKI5_LYOSH</name>
<evidence type="ECO:0000256" key="1">
    <source>
        <dbReference type="SAM" id="MobiDB-lite"/>
    </source>
</evidence>
<protein>
    <submittedName>
        <fullName evidence="2">ATP synthase j chain</fullName>
    </submittedName>
</protein>
<feature type="region of interest" description="Disordered" evidence="1">
    <location>
        <begin position="87"/>
        <end position="109"/>
    </location>
</feature>
<dbReference type="PANTHER" id="PTHR28060:SF1">
    <property type="entry name" value="ATP SYNTHASE SUBUNIT J, MITOCHONDRIAL"/>
    <property type="match status" value="1"/>
</dbReference>
<proteinExistence type="predicted"/>
<accession>A0A9P3UKI5</accession>
<reference evidence="2" key="1">
    <citation type="submission" date="2022-07" db="EMBL/GenBank/DDBJ databases">
        <title>The genome of Lyophyllum shimeji provides insight into the initial evolution of ectomycorrhizal fungal genome.</title>
        <authorList>
            <person name="Kobayashi Y."/>
            <person name="Shibata T."/>
            <person name="Hirakawa H."/>
            <person name="Shigenobu S."/>
            <person name="Nishiyama T."/>
            <person name="Yamada A."/>
            <person name="Hasebe M."/>
            <person name="Kawaguchi M."/>
        </authorList>
    </citation>
    <scope>NUCLEOTIDE SEQUENCE</scope>
    <source>
        <strain evidence="2">AT787</strain>
    </source>
</reference>
<organism evidence="2 3">
    <name type="scientific">Lyophyllum shimeji</name>
    <name type="common">Hon-shimeji</name>
    <name type="synonym">Tricholoma shimeji</name>
    <dbReference type="NCBI Taxonomy" id="47721"/>
    <lineage>
        <taxon>Eukaryota</taxon>
        <taxon>Fungi</taxon>
        <taxon>Dikarya</taxon>
        <taxon>Basidiomycota</taxon>
        <taxon>Agaricomycotina</taxon>
        <taxon>Agaricomycetes</taxon>
        <taxon>Agaricomycetidae</taxon>
        <taxon>Agaricales</taxon>
        <taxon>Tricholomatineae</taxon>
        <taxon>Lyophyllaceae</taxon>
        <taxon>Lyophyllum</taxon>
    </lineage>
</organism>
<dbReference type="PANTHER" id="PTHR28060">
    <property type="entry name" value="ATP SYNTHASE SUBUNIT J, MITOCHONDRIAL"/>
    <property type="match status" value="1"/>
</dbReference>
<feature type="region of interest" description="Disordered" evidence="1">
    <location>
        <begin position="1"/>
        <end position="61"/>
    </location>
</feature>
<comment type="caution">
    <text evidence="2">The sequence shown here is derived from an EMBL/GenBank/DDBJ whole genome shotgun (WGS) entry which is preliminary data.</text>
</comment>
<dbReference type="GO" id="GO:0045259">
    <property type="term" value="C:proton-transporting ATP synthase complex"/>
    <property type="evidence" value="ECO:0007669"/>
    <property type="project" value="InterPro"/>
</dbReference>
<dbReference type="Pfam" id="PF04911">
    <property type="entry name" value="ATP-synt_J"/>
    <property type="match status" value="1"/>
</dbReference>
<dbReference type="OrthoDB" id="5520611at2759"/>
<gene>
    <name evidence="2" type="primary">ATP18</name>
    <name evidence="2" type="ORF">LshimejAT787_0200750</name>
</gene>
<dbReference type="Proteomes" id="UP001063166">
    <property type="component" value="Unassembled WGS sequence"/>
</dbReference>